<proteinExistence type="predicted"/>
<evidence type="ECO:0000313" key="3">
    <source>
        <dbReference type="Proteomes" id="UP000051751"/>
    </source>
</evidence>
<dbReference type="Pfam" id="PF09704">
    <property type="entry name" value="Cas_Cas5d"/>
    <property type="match status" value="1"/>
</dbReference>
<dbReference type="PATRIC" id="fig|81857.3.peg.159"/>
<dbReference type="GO" id="GO:0043571">
    <property type="term" value="P:maintenance of CRISPR repeat elements"/>
    <property type="evidence" value="ECO:0007669"/>
    <property type="project" value="InterPro"/>
</dbReference>
<protein>
    <recommendedName>
        <fullName evidence="4">CRISPR-associated protein Cas5</fullName>
    </recommendedName>
</protein>
<comment type="caution">
    <text evidence="2">The sequence shown here is derived from an EMBL/GenBank/DDBJ whole genome shotgun (WGS) entry which is preliminary data.</text>
</comment>
<dbReference type="NCBIfam" id="TIGR02593">
    <property type="entry name" value="CRISPR_cas5"/>
    <property type="match status" value="1"/>
</dbReference>
<evidence type="ECO:0000313" key="2">
    <source>
        <dbReference type="EMBL" id="KRN29272.1"/>
    </source>
</evidence>
<keyword evidence="1" id="KW-0051">Antiviral defense</keyword>
<dbReference type="GO" id="GO:0051607">
    <property type="term" value="P:defense response to virus"/>
    <property type="evidence" value="ECO:0007669"/>
    <property type="project" value="UniProtKB-KW"/>
</dbReference>
<dbReference type="OrthoDB" id="9782505at2"/>
<dbReference type="InterPro" id="IPR013422">
    <property type="entry name" value="CRISPR-assoc_prot_Cas5_N"/>
</dbReference>
<dbReference type="AlphaFoldDB" id="A0A0R2FL22"/>
<accession>A0A0R2FL22</accession>
<dbReference type="EMBL" id="JQAT01000001">
    <property type="protein sequence ID" value="KRN29272.1"/>
    <property type="molecule type" value="Genomic_DNA"/>
</dbReference>
<gene>
    <name evidence="2" type="ORF">IV38_GL000154</name>
</gene>
<dbReference type="RefSeq" id="WP_057768787.1">
    <property type="nucleotide sequence ID" value="NZ_JQAT01000001.1"/>
</dbReference>
<dbReference type="Proteomes" id="UP000051751">
    <property type="component" value="Unassembled WGS sequence"/>
</dbReference>
<dbReference type="NCBIfam" id="TIGR01895">
    <property type="entry name" value="cas_Cas5t"/>
    <property type="match status" value="1"/>
</dbReference>
<reference evidence="2 3" key="1">
    <citation type="journal article" date="2015" name="Genome Announc.">
        <title>Expanding the biotechnology potential of lactobacilli through comparative genomics of 213 strains and associated genera.</title>
        <authorList>
            <person name="Sun Z."/>
            <person name="Harris H.M."/>
            <person name="McCann A."/>
            <person name="Guo C."/>
            <person name="Argimon S."/>
            <person name="Zhang W."/>
            <person name="Yang X."/>
            <person name="Jeffery I.B."/>
            <person name="Cooney J.C."/>
            <person name="Kagawa T.F."/>
            <person name="Liu W."/>
            <person name="Song Y."/>
            <person name="Salvetti E."/>
            <person name="Wrobel A."/>
            <person name="Rasinkangas P."/>
            <person name="Parkhill J."/>
            <person name="Rea M.C."/>
            <person name="O'Sullivan O."/>
            <person name="Ritari J."/>
            <person name="Douillard F.P."/>
            <person name="Paul Ross R."/>
            <person name="Yang R."/>
            <person name="Briner A.E."/>
            <person name="Felis G.E."/>
            <person name="de Vos W.M."/>
            <person name="Barrangou R."/>
            <person name="Klaenhammer T.R."/>
            <person name="Caufield P.W."/>
            <person name="Cui Y."/>
            <person name="Zhang H."/>
            <person name="O'Toole P.W."/>
        </authorList>
    </citation>
    <scope>NUCLEOTIDE SEQUENCE [LARGE SCALE GENOMIC DNA]</scope>
    <source>
        <strain evidence="2 3">ATCC BAA-66</strain>
    </source>
</reference>
<name>A0A0R2FL22_9LACO</name>
<dbReference type="InterPro" id="IPR013337">
    <property type="entry name" value="CRISPR-assoc_prot_Cas5_Tneap"/>
</dbReference>
<dbReference type="InterPro" id="IPR021124">
    <property type="entry name" value="CRISPR-assoc_prot_Cas5"/>
</dbReference>
<evidence type="ECO:0008006" key="4">
    <source>
        <dbReference type="Google" id="ProtNLM"/>
    </source>
</evidence>
<evidence type="ECO:0000256" key="1">
    <source>
        <dbReference type="ARBA" id="ARBA00023118"/>
    </source>
</evidence>
<organism evidence="2 3">
    <name type="scientific">Lactobacillus selangorensis</name>
    <dbReference type="NCBI Taxonomy" id="81857"/>
    <lineage>
        <taxon>Bacteria</taxon>
        <taxon>Bacillati</taxon>
        <taxon>Bacillota</taxon>
        <taxon>Bacilli</taxon>
        <taxon>Lactobacillales</taxon>
        <taxon>Lactobacillaceae</taxon>
        <taxon>Lactobacillus</taxon>
    </lineage>
</organism>
<sequence length="259" mass="29471">MKAIRIKLSQETANYRMPTSFDLRQTYPLPPYSTVIGMVHSLCNFKEYKPMKVSVQGKYFSKTNDMFTRYQFKPGAKFEEGRHQLATSQGYGINVGPAQTELLVNVHLILHIIPEDQTLVDEIAAAFKYPNEYPSLGRREDLANIEDVQAVEIEEHELTDADETVHDEEAAKGLAAYLPISMIIDRADPDLYIEGASASYTGTVFKLPKKYELVKVGGGRSAHYIRQWTEMEQVVYTSQFEADPEKKYLFDGTHMIFPV</sequence>